<dbReference type="NCBIfam" id="TIGR00724">
    <property type="entry name" value="urea_amlyse_rel"/>
    <property type="match status" value="1"/>
</dbReference>
<proteinExistence type="predicted"/>
<keyword evidence="3" id="KW-0067">ATP-binding</keyword>
<dbReference type="Pfam" id="PF02626">
    <property type="entry name" value="CT_A_B"/>
    <property type="match status" value="1"/>
</dbReference>
<name>A0ABX0SWX6_9PSEU</name>
<evidence type="ECO:0000256" key="2">
    <source>
        <dbReference type="ARBA" id="ARBA00022801"/>
    </source>
</evidence>
<evidence type="ECO:0000259" key="4">
    <source>
        <dbReference type="SMART" id="SM00797"/>
    </source>
</evidence>
<dbReference type="EMBL" id="JAANOU010000001">
    <property type="protein sequence ID" value="NIH81482.1"/>
    <property type="molecule type" value="Genomic_DNA"/>
</dbReference>
<evidence type="ECO:0000256" key="3">
    <source>
        <dbReference type="ARBA" id="ARBA00022840"/>
    </source>
</evidence>
<evidence type="ECO:0000256" key="1">
    <source>
        <dbReference type="ARBA" id="ARBA00022741"/>
    </source>
</evidence>
<dbReference type="RefSeq" id="WP_167117278.1">
    <property type="nucleotide sequence ID" value="NZ_JAANOU010000001.1"/>
</dbReference>
<dbReference type="PANTHER" id="PTHR43309">
    <property type="entry name" value="5-OXOPROLINASE SUBUNIT C"/>
    <property type="match status" value="1"/>
</dbReference>
<evidence type="ECO:0000313" key="6">
    <source>
        <dbReference type="Proteomes" id="UP000754495"/>
    </source>
</evidence>
<protein>
    <submittedName>
        <fullName evidence="5">Biotin-dependent carboxylase-like uncharacterized protein</fullName>
    </submittedName>
</protein>
<organism evidence="5 6">
    <name type="scientific">Amycolatopsis viridis</name>
    <dbReference type="NCBI Taxonomy" id="185678"/>
    <lineage>
        <taxon>Bacteria</taxon>
        <taxon>Bacillati</taxon>
        <taxon>Actinomycetota</taxon>
        <taxon>Actinomycetes</taxon>
        <taxon>Pseudonocardiales</taxon>
        <taxon>Pseudonocardiaceae</taxon>
        <taxon>Amycolatopsis</taxon>
    </lineage>
</organism>
<dbReference type="SMART" id="SM00797">
    <property type="entry name" value="AHS2"/>
    <property type="match status" value="1"/>
</dbReference>
<evidence type="ECO:0000313" key="5">
    <source>
        <dbReference type="EMBL" id="NIH81482.1"/>
    </source>
</evidence>
<dbReference type="SUPFAM" id="SSF50891">
    <property type="entry name" value="Cyclophilin-like"/>
    <property type="match status" value="1"/>
</dbReference>
<accession>A0ABX0SWX6</accession>
<gene>
    <name evidence="5" type="ORF">FHX46_004012</name>
</gene>
<keyword evidence="2" id="KW-0378">Hydrolase</keyword>
<dbReference type="PANTHER" id="PTHR43309:SF3">
    <property type="entry name" value="5-OXOPROLINASE SUBUNIT C"/>
    <property type="match status" value="1"/>
</dbReference>
<dbReference type="Gene3D" id="2.40.100.10">
    <property type="entry name" value="Cyclophilin-like"/>
    <property type="match status" value="1"/>
</dbReference>
<reference evidence="5 6" key="1">
    <citation type="submission" date="2020-03" db="EMBL/GenBank/DDBJ databases">
        <title>Sequencing the genomes of 1000 actinobacteria strains.</title>
        <authorList>
            <person name="Klenk H.-P."/>
        </authorList>
    </citation>
    <scope>NUCLEOTIDE SEQUENCE [LARGE SCALE GENOMIC DNA]</scope>
    <source>
        <strain evidence="5 6">DSM 45668</strain>
    </source>
</reference>
<dbReference type="InterPro" id="IPR029000">
    <property type="entry name" value="Cyclophilin-like_dom_sf"/>
</dbReference>
<keyword evidence="6" id="KW-1185">Reference proteome</keyword>
<feature type="domain" description="Carboxyltransferase" evidence="4">
    <location>
        <begin position="26"/>
        <end position="290"/>
    </location>
</feature>
<dbReference type="InterPro" id="IPR052708">
    <property type="entry name" value="PxpC"/>
</dbReference>
<keyword evidence="1" id="KW-0547">Nucleotide-binding</keyword>
<dbReference type="InterPro" id="IPR003778">
    <property type="entry name" value="CT_A_B"/>
</dbReference>
<comment type="caution">
    <text evidence="5">The sequence shown here is derived from an EMBL/GenBank/DDBJ whole genome shotgun (WGS) entry which is preliminary data.</text>
</comment>
<sequence>MAAVLEVVHSGLLSTVQDLGRPGYAEIGVTESGAADRASLRLANRLVGNSDGAAAIEVTFGGFAARASADITIAVTGAPCPVHVDRQNAPFGAPVQVPAGTEFRLGWPVSGLRAYVAVHGGIAVEPVLGSRATDLLSALGPDPLRCGMVLPLGAAAARPWTPRCSPLAVPPPDELTLRVIPGPRDDWFTESAMRTLLAESYVVTSESNRIGIRLDGPALSRARDGDLVSEGMVTGALQVPPSGKPTLFLADHPVTGAYPVIAVVVTEDVDTAAQARPGMRMRFTLAEAQT</sequence>
<dbReference type="Proteomes" id="UP000754495">
    <property type="component" value="Unassembled WGS sequence"/>
</dbReference>